<keyword evidence="3" id="KW-1185">Reference proteome</keyword>
<feature type="region of interest" description="Disordered" evidence="1">
    <location>
        <begin position="45"/>
        <end position="69"/>
    </location>
</feature>
<dbReference type="EMBL" id="BPQH01000004">
    <property type="protein sequence ID" value="GJD48705.1"/>
    <property type="molecule type" value="Genomic_DNA"/>
</dbReference>
<reference evidence="2" key="2">
    <citation type="submission" date="2021-08" db="EMBL/GenBank/DDBJ databases">
        <authorList>
            <person name="Tani A."/>
            <person name="Ola A."/>
            <person name="Ogura Y."/>
            <person name="Katsura K."/>
            <person name="Hayashi T."/>
        </authorList>
    </citation>
    <scope>NUCLEOTIDE SEQUENCE</scope>
    <source>
        <strain evidence="2">KCTC 52305</strain>
    </source>
</reference>
<feature type="compositionally biased region" description="Basic and acidic residues" evidence="1">
    <location>
        <begin position="59"/>
        <end position="69"/>
    </location>
</feature>
<evidence type="ECO:0000256" key="1">
    <source>
        <dbReference type="SAM" id="MobiDB-lite"/>
    </source>
</evidence>
<comment type="caution">
    <text evidence="2">The sequence shown here is derived from an EMBL/GenBank/DDBJ whole genome shotgun (WGS) entry which is preliminary data.</text>
</comment>
<accession>A0ABQ4QTQ4</accession>
<organism evidence="2 3">
    <name type="scientific">Methylobacterium crusticola</name>
    <dbReference type="NCBI Taxonomy" id="1697972"/>
    <lineage>
        <taxon>Bacteria</taxon>
        <taxon>Pseudomonadati</taxon>
        <taxon>Pseudomonadota</taxon>
        <taxon>Alphaproteobacteria</taxon>
        <taxon>Hyphomicrobiales</taxon>
        <taxon>Methylobacteriaceae</taxon>
        <taxon>Methylobacterium</taxon>
    </lineage>
</organism>
<protein>
    <submittedName>
        <fullName evidence="2">Uncharacterized protein</fullName>
    </submittedName>
</protein>
<evidence type="ECO:0000313" key="3">
    <source>
        <dbReference type="Proteomes" id="UP001055167"/>
    </source>
</evidence>
<reference evidence="2" key="1">
    <citation type="journal article" date="2021" name="Front. Microbiol.">
        <title>Comprehensive Comparative Genomics and Phenotyping of Methylobacterium Species.</title>
        <authorList>
            <person name="Alessa O."/>
            <person name="Ogura Y."/>
            <person name="Fujitani Y."/>
            <person name="Takami H."/>
            <person name="Hayashi T."/>
            <person name="Sahin N."/>
            <person name="Tani A."/>
        </authorList>
    </citation>
    <scope>NUCLEOTIDE SEQUENCE</scope>
    <source>
        <strain evidence="2">KCTC 52305</strain>
    </source>
</reference>
<gene>
    <name evidence="2" type="ORF">OPKNFCMD_1428</name>
</gene>
<proteinExistence type="predicted"/>
<dbReference type="RefSeq" id="WP_128564423.1">
    <property type="nucleotide sequence ID" value="NZ_BPQH01000004.1"/>
</dbReference>
<sequence length="69" mass="7583">MPTQVHLPASPLDPLKDARALHASIESLRHLLRLQSRQLDALERRLAPGRDPAATGAARLRDLKSSGRL</sequence>
<evidence type="ECO:0000313" key="2">
    <source>
        <dbReference type="EMBL" id="GJD48705.1"/>
    </source>
</evidence>
<name>A0ABQ4QTQ4_9HYPH</name>
<dbReference type="Proteomes" id="UP001055167">
    <property type="component" value="Unassembled WGS sequence"/>
</dbReference>